<feature type="domain" description="Rhodopsin" evidence="2">
    <location>
        <begin position="31"/>
        <end position="263"/>
    </location>
</feature>
<feature type="transmembrane region" description="Helical" evidence="1">
    <location>
        <begin position="91"/>
        <end position="113"/>
    </location>
</feature>
<evidence type="ECO:0000313" key="3">
    <source>
        <dbReference type="EMBL" id="KAE8390110.1"/>
    </source>
</evidence>
<reference evidence="3" key="1">
    <citation type="submission" date="2019-04" db="EMBL/GenBank/DDBJ databases">
        <title>Friends and foes A comparative genomics studyof 23 Aspergillus species from section Flavi.</title>
        <authorList>
            <consortium name="DOE Joint Genome Institute"/>
            <person name="Kjaerbolling I."/>
            <person name="Vesth T."/>
            <person name="Frisvad J.C."/>
            <person name="Nybo J.L."/>
            <person name="Theobald S."/>
            <person name="Kildgaard S."/>
            <person name="Isbrandt T."/>
            <person name="Kuo A."/>
            <person name="Sato A."/>
            <person name="Lyhne E.K."/>
            <person name="Kogle M.E."/>
            <person name="Wiebenga A."/>
            <person name="Kun R.S."/>
            <person name="Lubbers R.J."/>
            <person name="Makela M.R."/>
            <person name="Barry K."/>
            <person name="Chovatia M."/>
            <person name="Clum A."/>
            <person name="Daum C."/>
            <person name="Haridas S."/>
            <person name="He G."/>
            <person name="LaButti K."/>
            <person name="Lipzen A."/>
            <person name="Mondo S."/>
            <person name="Riley R."/>
            <person name="Salamov A."/>
            <person name="Simmons B.A."/>
            <person name="Magnuson J.K."/>
            <person name="Henrissat B."/>
            <person name="Mortensen U.H."/>
            <person name="Larsen T.O."/>
            <person name="Devries R.P."/>
            <person name="Grigoriev I.V."/>
            <person name="Machida M."/>
            <person name="Baker S.E."/>
            <person name="Andersen M.R."/>
        </authorList>
    </citation>
    <scope>NUCLEOTIDE SEQUENCE [LARGE SCALE GENOMIC DNA]</scope>
    <source>
        <strain evidence="3">IBT 14317</strain>
    </source>
</reference>
<feature type="transmembrane region" description="Helical" evidence="1">
    <location>
        <begin position="15"/>
        <end position="34"/>
    </location>
</feature>
<keyword evidence="1" id="KW-0812">Transmembrane</keyword>
<sequence>MGRFSRDTWKPTVNVVTWFLMTTAILCVLTRLGTKYWIFRRWTTDDYLSIVSMVLCAAQSLAMSMATANGYGEHYDRLSRESMDGIMKSQYAATILFITTMCVSKLALVHFIWSITPATSDRRVAIILEIFTVLWGVTGVFGHAFQCKPPRSWDYIDGNCFDIGAWGNYLAITNMLTEAGIIVQALLIIVGIQARWAKKVTLSSIFGLRIFVIAAIVGQLVYNNRTIDVKDRTFDTWPATMFTQIVQCLSVVTACSPQFKPFMDSLRSTGMRIDGMTSYNMASMKRYEISTMRHKSTFNGSEVHELAPINLGKETHETTVTASGAISDGDTESQSSQTHIIREIRTFTVTETNAAR</sequence>
<organism evidence="3">
    <name type="scientific">Petromyces alliaceus</name>
    <name type="common">Aspergillus alliaceus</name>
    <dbReference type="NCBI Taxonomy" id="209559"/>
    <lineage>
        <taxon>Eukaryota</taxon>
        <taxon>Fungi</taxon>
        <taxon>Dikarya</taxon>
        <taxon>Ascomycota</taxon>
        <taxon>Pezizomycotina</taxon>
        <taxon>Eurotiomycetes</taxon>
        <taxon>Eurotiomycetidae</taxon>
        <taxon>Eurotiales</taxon>
        <taxon>Aspergillaceae</taxon>
        <taxon>Aspergillus</taxon>
        <taxon>Aspergillus subgen. Circumdati</taxon>
    </lineage>
</organism>
<accession>A0A5N7C7K0</accession>
<feature type="transmembrane region" description="Helical" evidence="1">
    <location>
        <begin position="125"/>
        <end position="146"/>
    </location>
</feature>
<dbReference type="InterPro" id="IPR049326">
    <property type="entry name" value="Rhodopsin_dom_fungi"/>
</dbReference>
<dbReference type="OrthoDB" id="3918601at2759"/>
<gene>
    <name evidence="3" type="ORF">BDV23DRAFT_155914</name>
</gene>
<dbReference type="AlphaFoldDB" id="A0A5N7C7K0"/>
<dbReference type="Pfam" id="PF20684">
    <property type="entry name" value="Fung_rhodopsin"/>
    <property type="match status" value="1"/>
</dbReference>
<dbReference type="EMBL" id="ML735258">
    <property type="protein sequence ID" value="KAE8390110.1"/>
    <property type="molecule type" value="Genomic_DNA"/>
</dbReference>
<protein>
    <recommendedName>
        <fullName evidence="2">Rhodopsin domain-containing protein</fullName>
    </recommendedName>
</protein>
<dbReference type="PANTHER" id="PTHR38794:SF1">
    <property type="entry name" value="INTEGRAL MEMBRANE PROTEIN"/>
    <property type="match status" value="1"/>
</dbReference>
<name>A0A5N7C7K0_PETAA</name>
<evidence type="ECO:0000256" key="1">
    <source>
        <dbReference type="SAM" id="Phobius"/>
    </source>
</evidence>
<feature type="transmembrane region" description="Helical" evidence="1">
    <location>
        <begin position="166"/>
        <end position="190"/>
    </location>
</feature>
<dbReference type="Proteomes" id="UP000326877">
    <property type="component" value="Unassembled WGS sequence"/>
</dbReference>
<feature type="transmembrane region" description="Helical" evidence="1">
    <location>
        <begin position="46"/>
        <end position="71"/>
    </location>
</feature>
<keyword evidence="1" id="KW-0472">Membrane</keyword>
<feature type="transmembrane region" description="Helical" evidence="1">
    <location>
        <begin position="202"/>
        <end position="222"/>
    </location>
</feature>
<evidence type="ECO:0000259" key="2">
    <source>
        <dbReference type="Pfam" id="PF20684"/>
    </source>
</evidence>
<keyword evidence="1" id="KW-1133">Transmembrane helix</keyword>
<proteinExistence type="predicted"/>
<dbReference type="PANTHER" id="PTHR38794">
    <property type="entry name" value="INTEGRAL MEMBRANE PROTEIN"/>
    <property type="match status" value="1"/>
</dbReference>